<dbReference type="GeneID" id="27674202"/>
<dbReference type="PROSITE" id="PS51819">
    <property type="entry name" value="VOC"/>
    <property type="match status" value="1"/>
</dbReference>
<dbReference type="STRING" id="27334.A0A0A2K4L9"/>
<dbReference type="VEuPathDB" id="FungiDB:PEXP_084790"/>
<evidence type="ECO:0000313" key="3">
    <source>
        <dbReference type="EMBL" id="KGO62011.1"/>
    </source>
</evidence>
<organism evidence="3 4">
    <name type="scientific">Penicillium expansum</name>
    <name type="common">Blue mold rot fungus</name>
    <dbReference type="NCBI Taxonomy" id="27334"/>
    <lineage>
        <taxon>Eukaryota</taxon>
        <taxon>Fungi</taxon>
        <taxon>Dikarya</taxon>
        <taxon>Ascomycota</taxon>
        <taxon>Pezizomycotina</taxon>
        <taxon>Eurotiomycetes</taxon>
        <taxon>Eurotiomycetidae</taxon>
        <taxon>Eurotiales</taxon>
        <taxon>Aspergillaceae</taxon>
        <taxon>Penicillium</taxon>
    </lineage>
</organism>
<dbReference type="EMBL" id="JQFZ01000027">
    <property type="protein sequence ID" value="KGO62011.1"/>
    <property type="molecule type" value="Genomic_DNA"/>
</dbReference>
<dbReference type="Pfam" id="PF00903">
    <property type="entry name" value="Glyoxalase"/>
    <property type="match status" value="1"/>
</dbReference>
<name>A0A0A2K4L9_PENEN</name>
<sequence>MYISTLSATLFFLLAIQTTKACNPSRRDTNSPNPFTIGNDGPAPEATKGFAFNHIGLLTTNLPAMKNFYGNILGMRNIFDAQVTAEYSVTYMGYAQGGRNGTGFQTGAEMAVAKNNMYGLLELVQFNISDDRLIASTERTNTFGHVGLVVPDVVQAQTYLEEQGVAILKRVGVAVEDFTGPVPNSMGIGEFAGLHLAAKKALVKAQGLIGFEIFLMVTDPDGNVVEIQQQDL</sequence>
<dbReference type="Proteomes" id="UP000030143">
    <property type="component" value="Unassembled WGS sequence"/>
</dbReference>
<reference evidence="3 4" key="1">
    <citation type="journal article" date="2015" name="Mol. Plant Microbe Interact.">
        <title>Genome, transcriptome, and functional analyses of Penicillium expansum provide new insights into secondary metabolism and pathogenicity.</title>
        <authorList>
            <person name="Ballester A.R."/>
            <person name="Marcet-Houben M."/>
            <person name="Levin E."/>
            <person name="Sela N."/>
            <person name="Selma-Lazaro C."/>
            <person name="Carmona L."/>
            <person name="Wisniewski M."/>
            <person name="Droby S."/>
            <person name="Gonzalez-Candelas L."/>
            <person name="Gabaldon T."/>
        </authorList>
    </citation>
    <scope>NUCLEOTIDE SEQUENCE [LARGE SCALE GENOMIC DNA]</scope>
    <source>
        <strain evidence="3 4">MD-8</strain>
    </source>
</reference>
<evidence type="ECO:0000256" key="1">
    <source>
        <dbReference type="SAM" id="SignalP"/>
    </source>
</evidence>
<evidence type="ECO:0000259" key="2">
    <source>
        <dbReference type="PROSITE" id="PS51819"/>
    </source>
</evidence>
<keyword evidence="1" id="KW-0732">Signal</keyword>
<comment type="caution">
    <text evidence="3">The sequence shown here is derived from an EMBL/GenBank/DDBJ whole genome shotgun (WGS) entry which is preliminary data.</text>
</comment>
<dbReference type="AlphaFoldDB" id="A0A0A2K4L9"/>
<evidence type="ECO:0000313" key="4">
    <source>
        <dbReference type="Proteomes" id="UP000030143"/>
    </source>
</evidence>
<dbReference type="Gene3D" id="3.10.180.10">
    <property type="entry name" value="2,3-Dihydroxybiphenyl 1,2-Dioxygenase, domain 1"/>
    <property type="match status" value="1"/>
</dbReference>
<dbReference type="RefSeq" id="XP_016602677.1">
    <property type="nucleotide sequence ID" value="XM_016738783.1"/>
</dbReference>
<protein>
    <recommendedName>
        <fullName evidence="2">VOC domain-containing protein</fullName>
    </recommendedName>
</protein>
<dbReference type="InterPro" id="IPR004360">
    <property type="entry name" value="Glyas_Fos-R_dOase_dom"/>
</dbReference>
<accession>A0A0A2K4L9</accession>
<feature type="signal peptide" evidence="1">
    <location>
        <begin position="1"/>
        <end position="21"/>
    </location>
</feature>
<gene>
    <name evidence="3" type="ORF">PEX2_015070</name>
</gene>
<feature type="chain" id="PRO_5001990024" description="VOC domain-containing protein" evidence="1">
    <location>
        <begin position="22"/>
        <end position="232"/>
    </location>
</feature>
<dbReference type="InterPro" id="IPR037523">
    <property type="entry name" value="VOC_core"/>
</dbReference>
<feature type="domain" description="VOC" evidence="2">
    <location>
        <begin position="51"/>
        <end position="230"/>
    </location>
</feature>
<proteinExistence type="predicted"/>
<keyword evidence="4" id="KW-1185">Reference proteome</keyword>
<dbReference type="SUPFAM" id="SSF54593">
    <property type="entry name" value="Glyoxalase/Bleomycin resistance protein/Dihydroxybiphenyl dioxygenase"/>
    <property type="match status" value="1"/>
</dbReference>
<dbReference type="InterPro" id="IPR029068">
    <property type="entry name" value="Glyas_Bleomycin-R_OHBP_Dase"/>
</dbReference>
<dbReference type="HOGENOM" id="CLU_098722_0_0_1"/>